<evidence type="ECO:0000256" key="3">
    <source>
        <dbReference type="ARBA" id="ARBA00022448"/>
    </source>
</evidence>
<evidence type="ECO:0000256" key="16">
    <source>
        <dbReference type="HAMAP-Rule" id="MF_01398"/>
    </source>
</evidence>
<keyword evidence="18" id="KW-0175">Coiled coil</keyword>
<proteinExistence type="inferred from homology"/>
<dbReference type="Pfam" id="PF00430">
    <property type="entry name" value="ATP-synt_B"/>
    <property type="match status" value="1"/>
</dbReference>
<protein>
    <recommendedName>
        <fullName evidence="16">ATP synthase subunit b</fullName>
    </recommendedName>
    <alternativeName>
        <fullName evidence="16">ATP synthase F(0) sector subunit b</fullName>
    </alternativeName>
    <alternativeName>
        <fullName evidence="16">ATPase subunit I</fullName>
    </alternativeName>
    <alternativeName>
        <fullName evidence="16">F-type ATPase subunit b</fullName>
        <shortName evidence="16">F-ATPase subunit b</shortName>
    </alternativeName>
</protein>
<keyword evidence="3 16" id="KW-0813">Transport</keyword>
<evidence type="ECO:0000256" key="10">
    <source>
        <dbReference type="ARBA" id="ARBA00023136"/>
    </source>
</evidence>
<dbReference type="NCBIfam" id="TIGR01144">
    <property type="entry name" value="ATP_synt_b"/>
    <property type="match status" value="1"/>
</dbReference>
<sequence length="163" mass="18115">MDATSWATFWAFAGLIIFLGIAVYMKAPAMLTSALDTRANQIRSELEQAKKLREEAQQLLAEYQRKRKEAETEAASILSTAEKEAVHLREDARIKAEDYVARRTAMAEQKIRQAEVEAINEVRASAVDLAIAATERLISDKVDSKVSAELFKSSVAEVKGQLN</sequence>
<dbReference type="GO" id="GO:0046933">
    <property type="term" value="F:proton-transporting ATP synthase activity, rotational mechanism"/>
    <property type="evidence" value="ECO:0007669"/>
    <property type="project" value="UniProtKB-UniRule"/>
</dbReference>
<comment type="subunit">
    <text evidence="14 16">F-type ATPases have 2 components, F(1) - the catalytic core - and F(0) - the membrane proton channel. F(1) has five subunits: alpha(3), beta(3), gamma(1), delta(1), epsilon(1). F(0) has three main subunits: a(1), b(2) and c(10-14). The alpha and beta chains form an alternating ring which encloses part of the gamma chain. F(1) is attached to F(0) by a central stalk formed by the gamma and epsilon chains, while a peripheral stalk is formed by the delta and b chains.</text>
</comment>
<evidence type="ECO:0000313" key="20">
    <source>
        <dbReference type="Proteomes" id="UP000246352"/>
    </source>
</evidence>
<comment type="function">
    <text evidence="13">Component of the F(0) channel, it forms part of the peripheral stalk, linking F(1) to F(0). The b'-subunit is a diverged and duplicated form of b found in plants and photosynthetic bacteria.</text>
</comment>
<dbReference type="AlphaFoldDB" id="A0A317PQC7"/>
<dbReference type="OrthoDB" id="8479836at2"/>
<evidence type="ECO:0000256" key="9">
    <source>
        <dbReference type="ARBA" id="ARBA00023065"/>
    </source>
</evidence>
<evidence type="ECO:0000256" key="1">
    <source>
        <dbReference type="ARBA" id="ARBA00004377"/>
    </source>
</evidence>
<comment type="subunit">
    <text evidence="15">F-type ATPases have 2 components, F(1) - the catalytic core - and F(0) - the membrane proton channel. F(1) has five subunits: alpha(3), beta(3), gamma(1), delta(1), epsilon(1). F(0) has four main subunits: a(1), b(2) and c(10-14). The alpha and beta chains form an alternating ring which encloses part of the gamma chain. F(1) is attached to F(0) by a central stalk formed by the gamma and epsilon chains, while a peripheral stalk is formed by the delta and b chains.</text>
</comment>
<dbReference type="GO" id="GO:0046961">
    <property type="term" value="F:proton-transporting ATPase activity, rotational mechanism"/>
    <property type="evidence" value="ECO:0007669"/>
    <property type="project" value="TreeGrafter"/>
</dbReference>
<evidence type="ECO:0000256" key="11">
    <source>
        <dbReference type="ARBA" id="ARBA00023310"/>
    </source>
</evidence>
<keyword evidence="11 16" id="KW-0066">ATP synthesis</keyword>
<keyword evidence="8 16" id="KW-1133">Transmembrane helix</keyword>
<evidence type="ECO:0000256" key="6">
    <source>
        <dbReference type="ARBA" id="ARBA00022692"/>
    </source>
</evidence>
<dbReference type="NCBIfam" id="NF006611">
    <property type="entry name" value="PRK09173.1"/>
    <property type="match status" value="1"/>
</dbReference>
<comment type="function">
    <text evidence="12 16">F(1)F(0) ATP synthase produces ATP from ADP in the presence of a proton or sodium gradient. F-type ATPases consist of two structural domains, F(1) containing the extramembraneous catalytic core and F(0) containing the membrane proton channel, linked together by a central stalk and a peripheral stalk. During catalysis, ATP synthesis in the catalytic domain of F(1) is coupled via a rotary mechanism of the central stalk subunits to proton translocation.</text>
</comment>
<accession>A0A317PQC7</accession>
<evidence type="ECO:0000256" key="12">
    <source>
        <dbReference type="ARBA" id="ARBA00025198"/>
    </source>
</evidence>
<dbReference type="PANTHER" id="PTHR33445:SF1">
    <property type="entry name" value="ATP SYNTHASE SUBUNIT B"/>
    <property type="match status" value="1"/>
</dbReference>
<keyword evidence="10 16" id="KW-0472">Membrane</keyword>
<feature type="coiled-coil region" evidence="18">
    <location>
        <begin position="35"/>
        <end position="80"/>
    </location>
</feature>
<keyword evidence="7 16" id="KW-0375">Hydrogen ion transport</keyword>
<evidence type="ECO:0000256" key="14">
    <source>
        <dbReference type="ARBA" id="ARBA00025830"/>
    </source>
</evidence>
<keyword evidence="5 16" id="KW-0138">CF(0)</keyword>
<dbReference type="EMBL" id="QGTR01000002">
    <property type="protein sequence ID" value="PWW01790.1"/>
    <property type="molecule type" value="Genomic_DNA"/>
</dbReference>
<reference evidence="19 20" key="1">
    <citation type="submission" date="2018-05" db="EMBL/GenBank/DDBJ databases">
        <title>Genomic Encyclopedia of Type Strains, Phase IV (KMG-IV): sequencing the most valuable type-strain genomes for metagenomic binning, comparative biology and taxonomic classification.</title>
        <authorList>
            <person name="Goeker M."/>
        </authorList>
    </citation>
    <scope>NUCLEOTIDE SEQUENCE [LARGE SCALE GENOMIC DNA]</scope>
    <source>
        <strain evidence="19 20">DSM 16791</strain>
    </source>
</reference>
<keyword evidence="6 16" id="KW-0812">Transmembrane</keyword>
<dbReference type="RefSeq" id="WP_110031552.1">
    <property type="nucleotide sequence ID" value="NZ_QGTR01000002.1"/>
</dbReference>
<dbReference type="InterPro" id="IPR005864">
    <property type="entry name" value="ATP_synth_F0_bsu_bac"/>
</dbReference>
<evidence type="ECO:0000256" key="17">
    <source>
        <dbReference type="RuleBase" id="RU003848"/>
    </source>
</evidence>
<evidence type="ECO:0000256" key="7">
    <source>
        <dbReference type="ARBA" id="ARBA00022781"/>
    </source>
</evidence>
<dbReference type="InterPro" id="IPR002146">
    <property type="entry name" value="ATP_synth_b/b'su_bac/chlpt"/>
</dbReference>
<evidence type="ECO:0000313" key="19">
    <source>
        <dbReference type="EMBL" id="PWW01790.1"/>
    </source>
</evidence>
<evidence type="ECO:0000256" key="4">
    <source>
        <dbReference type="ARBA" id="ARBA00022475"/>
    </source>
</evidence>
<evidence type="ECO:0000256" key="5">
    <source>
        <dbReference type="ARBA" id="ARBA00022547"/>
    </source>
</evidence>
<dbReference type="CDD" id="cd06503">
    <property type="entry name" value="ATP-synt_Fo_b"/>
    <property type="match status" value="1"/>
</dbReference>
<keyword evidence="20" id="KW-1185">Reference proteome</keyword>
<comment type="similarity">
    <text evidence="2 16 17">Belongs to the ATPase B chain family.</text>
</comment>
<dbReference type="InterPro" id="IPR050059">
    <property type="entry name" value="ATP_synthase_B_chain"/>
</dbReference>
<evidence type="ECO:0000256" key="2">
    <source>
        <dbReference type="ARBA" id="ARBA00005513"/>
    </source>
</evidence>
<dbReference type="GO" id="GO:0005886">
    <property type="term" value="C:plasma membrane"/>
    <property type="evidence" value="ECO:0007669"/>
    <property type="project" value="UniProtKB-SubCell"/>
</dbReference>
<feature type="transmembrane region" description="Helical" evidence="16">
    <location>
        <begin position="6"/>
        <end position="25"/>
    </location>
</feature>
<comment type="subcellular location">
    <subcellularLocation>
        <location evidence="1">Cell inner membrane</location>
        <topology evidence="1">Single-pass membrane protein</topology>
    </subcellularLocation>
    <subcellularLocation>
        <location evidence="16">Cell membrane</location>
        <topology evidence="16">Single-pass membrane protein</topology>
    </subcellularLocation>
</comment>
<keyword evidence="4 16" id="KW-1003">Cell membrane</keyword>
<dbReference type="PANTHER" id="PTHR33445">
    <property type="entry name" value="ATP SYNTHASE SUBUNIT B', CHLOROPLASTIC"/>
    <property type="match status" value="1"/>
</dbReference>
<gene>
    <name evidence="16" type="primary">atpF</name>
    <name evidence="19" type="ORF">DFR52_102454</name>
</gene>
<evidence type="ECO:0000256" key="18">
    <source>
        <dbReference type="SAM" id="Coils"/>
    </source>
</evidence>
<dbReference type="GO" id="GO:0045259">
    <property type="term" value="C:proton-transporting ATP synthase complex"/>
    <property type="evidence" value="ECO:0007669"/>
    <property type="project" value="UniProtKB-KW"/>
</dbReference>
<evidence type="ECO:0000256" key="15">
    <source>
        <dbReference type="ARBA" id="ARBA00026054"/>
    </source>
</evidence>
<evidence type="ECO:0000256" key="8">
    <source>
        <dbReference type="ARBA" id="ARBA00022989"/>
    </source>
</evidence>
<name>A0A317PQC7_9HYPH</name>
<evidence type="ECO:0000256" key="13">
    <source>
        <dbReference type="ARBA" id="ARBA00025614"/>
    </source>
</evidence>
<comment type="caution">
    <text evidence="19">The sequence shown here is derived from an EMBL/GenBank/DDBJ whole genome shotgun (WGS) entry which is preliminary data.</text>
</comment>
<keyword evidence="9 16" id="KW-0406">Ion transport</keyword>
<organism evidence="19 20">
    <name type="scientific">Hoeflea marina</name>
    <dbReference type="NCBI Taxonomy" id="274592"/>
    <lineage>
        <taxon>Bacteria</taxon>
        <taxon>Pseudomonadati</taxon>
        <taxon>Pseudomonadota</taxon>
        <taxon>Alphaproteobacteria</taxon>
        <taxon>Hyphomicrobiales</taxon>
        <taxon>Rhizobiaceae</taxon>
        <taxon>Hoeflea</taxon>
    </lineage>
</organism>
<dbReference type="HAMAP" id="MF_01398">
    <property type="entry name" value="ATP_synth_b_bprime"/>
    <property type="match status" value="1"/>
</dbReference>
<dbReference type="Proteomes" id="UP000246352">
    <property type="component" value="Unassembled WGS sequence"/>
</dbReference>